<gene>
    <name evidence="6" type="ORF">SAMN05216259_101370</name>
</gene>
<keyword evidence="2" id="KW-0328">Glycosyltransferase</keyword>
<protein>
    <submittedName>
        <fullName evidence="6">UDP-N-acetylglucosamine:LPS N-acetylglucosamine transferase</fullName>
    </submittedName>
</protein>
<dbReference type="GO" id="GO:0016758">
    <property type="term" value="F:hexosyltransferase activity"/>
    <property type="evidence" value="ECO:0007669"/>
    <property type="project" value="InterPro"/>
</dbReference>
<evidence type="ECO:0000256" key="1">
    <source>
        <dbReference type="ARBA" id="ARBA00006962"/>
    </source>
</evidence>
<dbReference type="PANTHER" id="PTHR43025:SF3">
    <property type="entry name" value="MONOGALACTOSYLDIACYLGLYCEROL SYNTHASE 1, CHLOROPLASTIC"/>
    <property type="match status" value="1"/>
</dbReference>
<dbReference type="EMBL" id="FNIE01000001">
    <property type="protein sequence ID" value="SDM74624.1"/>
    <property type="molecule type" value="Genomic_DNA"/>
</dbReference>
<dbReference type="GO" id="GO:0009247">
    <property type="term" value="P:glycolipid biosynthetic process"/>
    <property type="evidence" value="ECO:0007669"/>
    <property type="project" value="InterPro"/>
</dbReference>
<evidence type="ECO:0000256" key="4">
    <source>
        <dbReference type="SAM" id="MobiDB-lite"/>
    </source>
</evidence>
<dbReference type="Pfam" id="PF06925">
    <property type="entry name" value="MGDG_synth"/>
    <property type="match status" value="1"/>
</dbReference>
<dbReference type="AlphaFoldDB" id="A0A1G9VQY3"/>
<evidence type="ECO:0000313" key="7">
    <source>
        <dbReference type="Proteomes" id="UP000199341"/>
    </source>
</evidence>
<feature type="compositionally biased region" description="Pro residues" evidence="4">
    <location>
        <begin position="402"/>
        <end position="412"/>
    </location>
</feature>
<name>A0A1G9VQY3_9ACTN</name>
<evidence type="ECO:0000256" key="2">
    <source>
        <dbReference type="ARBA" id="ARBA00022676"/>
    </source>
</evidence>
<organism evidence="6 7">
    <name type="scientific">Actinacidiphila guanduensis</name>
    <dbReference type="NCBI Taxonomy" id="310781"/>
    <lineage>
        <taxon>Bacteria</taxon>
        <taxon>Bacillati</taxon>
        <taxon>Actinomycetota</taxon>
        <taxon>Actinomycetes</taxon>
        <taxon>Kitasatosporales</taxon>
        <taxon>Streptomycetaceae</taxon>
        <taxon>Actinacidiphila</taxon>
    </lineage>
</organism>
<evidence type="ECO:0000259" key="5">
    <source>
        <dbReference type="Pfam" id="PF06925"/>
    </source>
</evidence>
<dbReference type="Pfam" id="PF13692">
    <property type="entry name" value="Glyco_trans_1_4"/>
    <property type="match status" value="1"/>
</dbReference>
<dbReference type="InterPro" id="IPR050519">
    <property type="entry name" value="Glycosyltransf_28_UgtP"/>
</dbReference>
<feature type="region of interest" description="Disordered" evidence="4">
    <location>
        <begin position="396"/>
        <end position="456"/>
    </location>
</feature>
<evidence type="ECO:0000256" key="3">
    <source>
        <dbReference type="ARBA" id="ARBA00022679"/>
    </source>
</evidence>
<feature type="domain" description="Diacylglycerol glucosyltransferase N-terminal" evidence="5">
    <location>
        <begin position="23"/>
        <end position="178"/>
    </location>
</feature>
<dbReference type="Proteomes" id="UP000199341">
    <property type="component" value="Unassembled WGS sequence"/>
</dbReference>
<dbReference type="GO" id="GO:0016020">
    <property type="term" value="C:membrane"/>
    <property type="evidence" value="ECO:0007669"/>
    <property type="project" value="GOC"/>
</dbReference>
<reference evidence="6 7" key="1">
    <citation type="submission" date="2016-10" db="EMBL/GenBank/DDBJ databases">
        <authorList>
            <person name="de Groot N.N."/>
        </authorList>
    </citation>
    <scope>NUCLEOTIDE SEQUENCE [LARGE SCALE GENOMIC DNA]</scope>
    <source>
        <strain evidence="6 7">CGMCC 4.2022</strain>
    </source>
</reference>
<dbReference type="SUPFAM" id="SSF53756">
    <property type="entry name" value="UDP-Glycosyltransferase/glycogen phosphorylase"/>
    <property type="match status" value="1"/>
</dbReference>
<dbReference type="RefSeq" id="WP_093782435.1">
    <property type="nucleotide sequence ID" value="NZ_FNIE01000001.1"/>
</dbReference>
<comment type="similarity">
    <text evidence="1">Belongs to the glycosyltransferase 28 family.</text>
</comment>
<evidence type="ECO:0000313" key="6">
    <source>
        <dbReference type="EMBL" id="SDM74624.1"/>
    </source>
</evidence>
<sequence>MSRTTDAPPGRIVILSAAVGAGHDGAANELAERLRAAGHRVERRDVLDLLPVRTGRLLAAAYHHLLTVAPAGYDRLYAATEQTGRPSPAIRGLLRAAEGRALRTLPADTALVVSTYPGASQLLGRLRRTGALAVPAVTYLTDFSVHRLWVAPGIDLHLAAHSVPAAQALARGAGRTRVCPPAVRPCFAPAGPAARRAARTRFGLPQDARLALLVAGSWGVGEVERAAAEVRGSGVAEPVVVCGRNRVLAERLRALGLGYVHGWVEDMPALMHACDVLVQNAGGLTSLEALAAGLPVVSYRCIPGHGRTNAAALDEAGLARWIREPSDLRSELADLLDTGGHAARAQRTAAARLFASGPAPEHLLADLATAPCGPQHVTTLRPAVFAPVLARPEAAPLAEPGPSVPVPQPARPAPAGRLTERPDAVPHFAPARQPGQAPPARGSFRRRTAPARPGPSRARALLVGVGIAATLLLGVAAPAATADPGGLHAFDRLLDGDGR</sequence>
<dbReference type="PANTHER" id="PTHR43025">
    <property type="entry name" value="MONOGALACTOSYLDIACYLGLYCEROL SYNTHASE"/>
    <property type="match status" value="1"/>
</dbReference>
<proteinExistence type="inferred from homology"/>
<dbReference type="STRING" id="310781.SAMN05216259_101370"/>
<keyword evidence="7" id="KW-1185">Reference proteome</keyword>
<feature type="compositionally biased region" description="Low complexity" evidence="4">
    <location>
        <begin position="429"/>
        <end position="442"/>
    </location>
</feature>
<dbReference type="Gene3D" id="3.40.50.2000">
    <property type="entry name" value="Glycogen Phosphorylase B"/>
    <property type="match status" value="1"/>
</dbReference>
<keyword evidence="3 6" id="KW-0808">Transferase</keyword>
<accession>A0A1G9VQY3</accession>
<dbReference type="InterPro" id="IPR009695">
    <property type="entry name" value="Diacylglyc_glucosyltr_N"/>
</dbReference>